<proteinExistence type="predicted"/>
<dbReference type="InterPro" id="IPR000326">
    <property type="entry name" value="PAP2/HPO"/>
</dbReference>
<gene>
    <name evidence="3" type="ORF">FD17_GL000749</name>
</gene>
<feature type="domain" description="Phosphatidic acid phosphatase type 2/haloperoxidase" evidence="2">
    <location>
        <begin position="98"/>
        <end position="209"/>
    </location>
</feature>
<keyword evidence="4" id="KW-1185">Reference proteome</keyword>
<dbReference type="Proteomes" id="UP000051581">
    <property type="component" value="Unassembled WGS sequence"/>
</dbReference>
<evidence type="ECO:0000256" key="1">
    <source>
        <dbReference type="SAM" id="Phobius"/>
    </source>
</evidence>
<dbReference type="PANTHER" id="PTHR14969:SF13">
    <property type="entry name" value="AT30094P"/>
    <property type="match status" value="1"/>
</dbReference>
<dbReference type="CDD" id="cd03392">
    <property type="entry name" value="PAP2_like_2"/>
    <property type="match status" value="1"/>
</dbReference>
<dbReference type="Gene3D" id="1.20.144.10">
    <property type="entry name" value="Phosphatidic acid phosphatase type 2/haloperoxidase"/>
    <property type="match status" value="1"/>
</dbReference>
<dbReference type="RefSeq" id="WP_235803200.1">
    <property type="nucleotide sequence ID" value="NZ_AZEA01000015.1"/>
</dbReference>
<feature type="transmembrane region" description="Helical" evidence="1">
    <location>
        <begin position="166"/>
        <end position="188"/>
    </location>
</feature>
<dbReference type="PANTHER" id="PTHR14969">
    <property type="entry name" value="SPHINGOSINE-1-PHOSPHATE PHOSPHOHYDROLASE"/>
    <property type="match status" value="1"/>
</dbReference>
<evidence type="ECO:0000313" key="3">
    <source>
        <dbReference type="EMBL" id="KRK87809.1"/>
    </source>
</evidence>
<dbReference type="EMBL" id="AZEA01000015">
    <property type="protein sequence ID" value="KRK87809.1"/>
    <property type="molecule type" value="Genomic_DNA"/>
</dbReference>
<dbReference type="SMART" id="SM00014">
    <property type="entry name" value="acidPPc"/>
    <property type="match status" value="1"/>
</dbReference>
<feature type="transmembrane region" description="Helical" evidence="1">
    <location>
        <begin position="99"/>
        <end position="119"/>
    </location>
</feature>
<dbReference type="InterPro" id="IPR036938">
    <property type="entry name" value="PAP2/HPO_sf"/>
</dbReference>
<name>A0A0R1L4R8_9LACO</name>
<feature type="transmembrane region" description="Helical" evidence="1">
    <location>
        <begin position="65"/>
        <end position="92"/>
    </location>
</feature>
<accession>A0A0R1L4R8</accession>
<comment type="caution">
    <text evidence="3">The sequence shown here is derived from an EMBL/GenBank/DDBJ whole genome shotgun (WGS) entry which is preliminary data.</text>
</comment>
<feature type="transmembrane region" description="Helical" evidence="1">
    <location>
        <begin position="21"/>
        <end position="39"/>
    </location>
</feature>
<protein>
    <submittedName>
        <fullName evidence="3">PA-phosphatase-like phosphoesterase</fullName>
    </submittedName>
</protein>
<dbReference type="AlphaFoldDB" id="A0A0R1L4R8"/>
<keyword evidence="1" id="KW-0472">Membrane</keyword>
<keyword evidence="1" id="KW-0812">Transmembrane</keyword>
<feature type="transmembrane region" description="Helical" evidence="1">
    <location>
        <begin position="194"/>
        <end position="213"/>
    </location>
</feature>
<dbReference type="PATRIC" id="fig|1423808.3.peg.754"/>
<sequence>MMYGNEDYMLMERDPNRLVKLIVSLCFTALLAVSVAFNFDYLQFLDSVFTTAIQGTSPTPGLEHFYSIITFLSSPVMDGFWVFIAAFFLWGFKYKVPALWALLTIGSGGVIDLVVKQLVRRHRPPLHLGVDNGYSFPSGHVIGFFFVAGVLWIIVLPLIEHALIRIVLKALLVVGLVLVMLSRIYLNAHFPTDTIGACLVGYSWLLFAEMLYAQYAPQVARYRFVVHTKI</sequence>
<evidence type="ECO:0000313" key="4">
    <source>
        <dbReference type="Proteomes" id="UP000051581"/>
    </source>
</evidence>
<keyword evidence="1" id="KW-1133">Transmembrane helix</keyword>
<evidence type="ECO:0000259" key="2">
    <source>
        <dbReference type="SMART" id="SM00014"/>
    </source>
</evidence>
<dbReference type="SUPFAM" id="SSF48317">
    <property type="entry name" value="Acid phosphatase/Vanadium-dependent haloperoxidase"/>
    <property type="match status" value="1"/>
</dbReference>
<organism evidence="3 4">
    <name type="scientific">Lentilactobacillus sunkii DSM 19904</name>
    <dbReference type="NCBI Taxonomy" id="1423808"/>
    <lineage>
        <taxon>Bacteria</taxon>
        <taxon>Bacillati</taxon>
        <taxon>Bacillota</taxon>
        <taxon>Bacilli</taxon>
        <taxon>Lactobacillales</taxon>
        <taxon>Lactobacillaceae</taxon>
        <taxon>Lentilactobacillus</taxon>
    </lineage>
</organism>
<feature type="transmembrane region" description="Helical" evidence="1">
    <location>
        <begin position="139"/>
        <end position="159"/>
    </location>
</feature>
<dbReference type="Pfam" id="PF01569">
    <property type="entry name" value="PAP2"/>
    <property type="match status" value="1"/>
</dbReference>
<reference evidence="3 4" key="1">
    <citation type="journal article" date="2015" name="Genome Announc.">
        <title>Expanding the biotechnology potential of lactobacilli through comparative genomics of 213 strains and associated genera.</title>
        <authorList>
            <person name="Sun Z."/>
            <person name="Harris H.M."/>
            <person name="McCann A."/>
            <person name="Guo C."/>
            <person name="Argimon S."/>
            <person name="Zhang W."/>
            <person name="Yang X."/>
            <person name="Jeffery I.B."/>
            <person name="Cooney J.C."/>
            <person name="Kagawa T.F."/>
            <person name="Liu W."/>
            <person name="Song Y."/>
            <person name="Salvetti E."/>
            <person name="Wrobel A."/>
            <person name="Rasinkangas P."/>
            <person name="Parkhill J."/>
            <person name="Rea M.C."/>
            <person name="O'Sullivan O."/>
            <person name="Ritari J."/>
            <person name="Douillard F.P."/>
            <person name="Paul Ross R."/>
            <person name="Yang R."/>
            <person name="Briner A.E."/>
            <person name="Felis G.E."/>
            <person name="de Vos W.M."/>
            <person name="Barrangou R."/>
            <person name="Klaenhammer T.R."/>
            <person name="Caufield P.W."/>
            <person name="Cui Y."/>
            <person name="Zhang H."/>
            <person name="O'Toole P.W."/>
        </authorList>
    </citation>
    <scope>NUCLEOTIDE SEQUENCE [LARGE SCALE GENOMIC DNA]</scope>
    <source>
        <strain evidence="3 4">DSM 19904</strain>
    </source>
</reference>